<dbReference type="InterPro" id="IPR020988">
    <property type="entry name" value="Pept_U32_collagenase"/>
</dbReference>
<dbReference type="InterPro" id="IPR001539">
    <property type="entry name" value="Peptidase_U32"/>
</dbReference>
<dbReference type="AlphaFoldDB" id="A0A0D0IWN7"/>
<evidence type="ECO:0000259" key="1">
    <source>
        <dbReference type="Pfam" id="PF12392"/>
    </source>
</evidence>
<gene>
    <name evidence="2" type="ORF">ST44_01795</name>
</gene>
<protein>
    <submittedName>
        <fullName evidence="2">Protease</fullName>
    </submittedName>
</protein>
<dbReference type="PANTHER" id="PTHR30217">
    <property type="entry name" value="PEPTIDASE U32 FAMILY"/>
    <property type="match status" value="1"/>
</dbReference>
<comment type="caution">
    <text evidence="2">The sequence shown here is derived from an EMBL/GenBank/DDBJ whole genome shotgun (WGS) entry which is preliminary data.</text>
</comment>
<reference evidence="2 3" key="1">
    <citation type="submission" date="2015-01" db="EMBL/GenBank/DDBJ databases">
        <title>Comparative genomics of non-oral Prevotella species.</title>
        <authorList>
            <person name="Accetto T."/>
            <person name="Nograsek B."/>
            <person name="Avgustin G."/>
        </authorList>
    </citation>
    <scope>NUCLEOTIDE SEQUENCE [LARGE SCALE GENOMIC DNA]</scope>
    <source>
        <strain evidence="2 3">P5-119</strain>
    </source>
</reference>
<dbReference type="Proteomes" id="UP000032046">
    <property type="component" value="Unassembled WGS sequence"/>
</dbReference>
<keyword evidence="2" id="KW-0645">Protease</keyword>
<dbReference type="Pfam" id="PF01136">
    <property type="entry name" value="Peptidase_U32"/>
    <property type="match status" value="1"/>
</dbReference>
<organism evidence="2 3">
    <name type="scientific">Prevotella pectinovora</name>
    <dbReference type="NCBI Taxonomy" id="1602169"/>
    <lineage>
        <taxon>Bacteria</taxon>
        <taxon>Pseudomonadati</taxon>
        <taxon>Bacteroidota</taxon>
        <taxon>Bacteroidia</taxon>
        <taxon>Bacteroidales</taxon>
        <taxon>Prevotellaceae</taxon>
        <taxon>Prevotella</taxon>
    </lineage>
</organism>
<sequence>MRKLELLAPAKDLKCGIAAIDCGADAVYIGAARFGARQAVGNSIDDINELCEYAHKFGCKVYVTVNTIIYDNELEDTQKLLNELGRIGVDAILVQDMGITKLQLPQNVALHASTQTDNRSAEKVEWLARHNFDRVVLARELSLEEIRNIHRRVPQTELEVFVHGALCVSYSGVCYASEYCFGRSANRGACAQFCRMKFDLTDKDGNEIINQAHLLSLKDMCRIDSLELLADAGVTSFKIEGRLKDINYVRNVTAAYSNQLNEIISRRGSEYERASSGVCDIRFTPNLNKTFNRGFTDYFLNGRTSDLASFYTPKAMGEYVGKVKEIRGNSFNVAGTTSFANGDGLCFINSNNELEGFRINRAEGNRLFPLRMPRGLRKGIALYRNSDQLFEKELNGDNVQRKLGIRINIKASAEGLHIEAKTCDEKLHINLQKDISLEKAQKSQVDNIKRQISKFGNTIFTVEDVIVEPTDFPWFIPNSILAEIRRQAADELMSRLSENHIDIRTKDHARQIPEKGKGSFHSISSYQQPYMYNIANRLAHSFYEQEGMSDITPAFEIRKPSSPLVMQCRYCLRHELGQCKKSHKQSGLLKEPLHLRLADGRTFRLEFDCKKCQMNIYADE</sequence>
<keyword evidence="3" id="KW-1185">Reference proteome</keyword>
<dbReference type="GO" id="GO:0008233">
    <property type="term" value="F:peptidase activity"/>
    <property type="evidence" value="ECO:0007669"/>
    <property type="project" value="UniProtKB-KW"/>
</dbReference>
<dbReference type="RefSeq" id="WP_042517567.1">
    <property type="nucleotide sequence ID" value="NZ_JXQK01000018.1"/>
</dbReference>
<evidence type="ECO:0000313" key="3">
    <source>
        <dbReference type="Proteomes" id="UP000032046"/>
    </source>
</evidence>
<keyword evidence="2" id="KW-0378">Hydrolase</keyword>
<dbReference type="PANTHER" id="PTHR30217:SF10">
    <property type="entry name" value="23S RRNA 5-HYDROXYCYTIDINE C2501 SYNTHASE"/>
    <property type="match status" value="1"/>
</dbReference>
<dbReference type="GO" id="GO:0006508">
    <property type="term" value="P:proteolysis"/>
    <property type="evidence" value="ECO:0007669"/>
    <property type="project" value="UniProtKB-KW"/>
</dbReference>
<name>A0A0D0IWN7_9BACT</name>
<dbReference type="EMBL" id="JXQK01000018">
    <property type="protein sequence ID" value="KIP64667.1"/>
    <property type="molecule type" value="Genomic_DNA"/>
</dbReference>
<feature type="domain" description="Peptidase U32 collagenase" evidence="1">
    <location>
        <begin position="382"/>
        <end position="494"/>
    </location>
</feature>
<dbReference type="InterPro" id="IPR051454">
    <property type="entry name" value="RNA/ubiquinone_mod_enzymes"/>
</dbReference>
<dbReference type="InterPro" id="IPR011060">
    <property type="entry name" value="RibuloseP-bd_barrel"/>
</dbReference>
<dbReference type="Pfam" id="PF12392">
    <property type="entry name" value="DUF3656"/>
    <property type="match status" value="1"/>
</dbReference>
<dbReference type="STRING" id="1602171.ST44_01795"/>
<dbReference type="SUPFAM" id="SSF51366">
    <property type="entry name" value="Ribulose-phoshate binding barrel"/>
    <property type="match status" value="1"/>
</dbReference>
<accession>A0A0D0IWN7</accession>
<evidence type="ECO:0000313" key="2">
    <source>
        <dbReference type="EMBL" id="KIP64667.1"/>
    </source>
</evidence>
<proteinExistence type="predicted"/>